<reference evidence="2" key="1">
    <citation type="journal article" date="2020" name="Stud. Mycol.">
        <title>101 Dothideomycetes genomes: a test case for predicting lifestyles and emergence of pathogens.</title>
        <authorList>
            <person name="Haridas S."/>
            <person name="Albert R."/>
            <person name="Binder M."/>
            <person name="Bloem J."/>
            <person name="Labutti K."/>
            <person name="Salamov A."/>
            <person name="Andreopoulos B."/>
            <person name="Baker S."/>
            <person name="Barry K."/>
            <person name="Bills G."/>
            <person name="Bluhm B."/>
            <person name="Cannon C."/>
            <person name="Castanera R."/>
            <person name="Culley D."/>
            <person name="Daum C."/>
            <person name="Ezra D."/>
            <person name="Gonzalez J."/>
            <person name="Henrissat B."/>
            <person name="Kuo A."/>
            <person name="Liang C."/>
            <person name="Lipzen A."/>
            <person name="Lutzoni F."/>
            <person name="Magnuson J."/>
            <person name="Mondo S."/>
            <person name="Nolan M."/>
            <person name="Ohm R."/>
            <person name="Pangilinan J."/>
            <person name="Park H.-J."/>
            <person name="Ramirez L."/>
            <person name="Alfaro M."/>
            <person name="Sun H."/>
            <person name="Tritt A."/>
            <person name="Yoshinaga Y."/>
            <person name="Zwiers L.-H."/>
            <person name="Turgeon B."/>
            <person name="Goodwin S."/>
            <person name="Spatafora J."/>
            <person name="Crous P."/>
            <person name="Grigoriev I."/>
        </authorList>
    </citation>
    <scope>NUCLEOTIDE SEQUENCE</scope>
    <source>
        <strain evidence="2">ATCC 16933</strain>
    </source>
</reference>
<feature type="region of interest" description="Disordered" evidence="1">
    <location>
        <begin position="269"/>
        <end position="320"/>
    </location>
</feature>
<feature type="compositionally biased region" description="Basic residues" evidence="1">
    <location>
        <begin position="295"/>
        <end position="304"/>
    </location>
</feature>
<sequence>MPPRTPQQLTPTTRIERQLIYEPEMTSEEVEYLLTAIGSGCAFRELVLSVAYDVARQIATLEDVERLLGAMGSKGIVHQLASYLRRAVRHLSGVMKAKAELLKRRKKGQKEVIELARLLISDPCGDAAGPPREPSKMIEPRDIYDEQLEPKQVATPEKDDERQIPPEGADAEPSTSQEGPAPPRRTREEAHQHRHHCSQHDCDSSPRYILAAHPGPSSPRCFASPIAVLLTPPTDTQPDPSSYLPPYDDLHYAAQDYCVCCGAGGPHMRPPDPAKYRTRRARATERRGAGPGTERRRKSRRGHSGRGGGDHAGCVKDGGI</sequence>
<feature type="region of interest" description="Disordered" evidence="1">
    <location>
        <begin position="123"/>
        <end position="210"/>
    </location>
</feature>
<feature type="compositionally biased region" description="Basic and acidic residues" evidence="1">
    <location>
        <begin position="133"/>
        <end position="144"/>
    </location>
</feature>
<organism evidence="2 3">
    <name type="scientific">Lineolata rhizophorae</name>
    <dbReference type="NCBI Taxonomy" id="578093"/>
    <lineage>
        <taxon>Eukaryota</taxon>
        <taxon>Fungi</taxon>
        <taxon>Dikarya</taxon>
        <taxon>Ascomycota</taxon>
        <taxon>Pezizomycotina</taxon>
        <taxon>Dothideomycetes</taxon>
        <taxon>Dothideomycetes incertae sedis</taxon>
        <taxon>Lineolatales</taxon>
        <taxon>Lineolataceae</taxon>
        <taxon>Lineolata</taxon>
    </lineage>
</organism>
<proteinExistence type="predicted"/>
<dbReference type="Proteomes" id="UP000799766">
    <property type="component" value="Unassembled WGS sequence"/>
</dbReference>
<feature type="compositionally biased region" description="Gly residues" evidence="1">
    <location>
        <begin position="305"/>
        <end position="320"/>
    </location>
</feature>
<dbReference type="AlphaFoldDB" id="A0A6A6NUF9"/>
<name>A0A6A6NUF9_9PEZI</name>
<keyword evidence="3" id="KW-1185">Reference proteome</keyword>
<evidence type="ECO:0000313" key="3">
    <source>
        <dbReference type="Proteomes" id="UP000799766"/>
    </source>
</evidence>
<evidence type="ECO:0000313" key="2">
    <source>
        <dbReference type="EMBL" id="KAF2455379.1"/>
    </source>
</evidence>
<protein>
    <submittedName>
        <fullName evidence="2">Uncharacterized protein</fullName>
    </submittedName>
</protein>
<gene>
    <name evidence="2" type="ORF">BDY21DRAFT_373462</name>
</gene>
<accession>A0A6A6NUF9</accession>
<evidence type="ECO:0000256" key="1">
    <source>
        <dbReference type="SAM" id="MobiDB-lite"/>
    </source>
</evidence>
<dbReference type="EMBL" id="MU001687">
    <property type="protein sequence ID" value="KAF2455379.1"/>
    <property type="molecule type" value="Genomic_DNA"/>
</dbReference>